<feature type="binding site" evidence="5">
    <location>
        <position position="88"/>
    </location>
    <ligand>
        <name>spermidine</name>
        <dbReference type="ChEBI" id="CHEBI:57834"/>
    </ligand>
</feature>
<dbReference type="PIRSF" id="PIRSF019574">
    <property type="entry name" value="Periplasmic_polyamine_BP"/>
    <property type="match status" value="1"/>
</dbReference>
<reference evidence="7 8" key="1">
    <citation type="submission" date="2016-10" db="EMBL/GenBank/DDBJ databases">
        <authorList>
            <person name="de Groot N.N."/>
        </authorList>
    </citation>
    <scope>NUCLEOTIDE SEQUENCE [LARGE SCALE GENOMIC DNA]</scope>
    <source>
        <strain evidence="7 8">DSM 12271</strain>
    </source>
</reference>
<protein>
    <submittedName>
        <fullName evidence="7">Spermidine/putrescine transport system substrate-binding protein</fullName>
    </submittedName>
</protein>
<comment type="subcellular location">
    <subcellularLocation>
        <location evidence="1">Periplasm</location>
    </subcellularLocation>
</comment>
<evidence type="ECO:0000313" key="8">
    <source>
        <dbReference type="Proteomes" id="UP000198619"/>
    </source>
</evidence>
<dbReference type="Gene3D" id="3.40.190.10">
    <property type="entry name" value="Periplasmic binding protein-like II"/>
    <property type="match status" value="2"/>
</dbReference>
<dbReference type="PANTHER" id="PTHR30222:SF17">
    <property type="entry name" value="SPERMIDINE_PUTRESCINE-BINDING PERIPLASMIC PROTEIN"/>
    <property type="match status" value="1"/>
</dbReference>
<dbReference type="GO" id="GO:0019808">
    <property type="term" value="F:polyamine binding"/>
    <property type="evidence" value="ECO:0007669"/>
    <property type="project" value="InterPro"/>
</dbReference>
<evidence type="ECO:0000313" key="7">
    <source>
        <dbReference type="EMBL" id="SFA76213.1"/>
    </source>
</evidence>
<evidence type="ECO:0000256" key="3">
    <source>
        <dbReference type="ARBA" id="ARBA00022729"/>
    </source>
</evidence>
<evidence type="ECO:0000256" key="5">
    <source>
        <dbReference type="PIRSR" id="PIRSR019574-1"/>
    </source>
</evidence>
<evidence type="ECO:0000256" key="4">
    <source>
        <dbReference type="ARBA" id="ARBA00022764"/>
    </source>
</evidence>
<feature type="signal peptide" evidence="6">
    <location>
        <begin position="1"/>
        <end position="24"/>
    </location>
</feature>
<dbReference type="Pfam" id="PF13416">
    <property type="entry name" value="SBP_bac_8"/>
    <property type="match status" value="1"/>
</dbReference>
<dbReference type="InterPro" id="IPR006059">
    <property type="entry name" value="SBP"/>
</dbReference>
<name>A0A1I0VJL9_9CLOT</name>
<evidence type="ECO:0000256" key="1">
    <source>
        <dbReference type="ARBA" id="ARBA00004418"/>
    </source>
</evidence>
<keyword evidence="3 6" id="KW-0732">Signal</keyword>
<dbReference type="GO" id="GO:0015846">
    <property type="term" value="P:polyamine transport"/>
    <property type="evidence" value="ECO:0007669"/>
    <property type="project" value="InterPro"/>
</dbReference>
<dbReference type="CDD" id="cd13590">
    <property type="entry name" value="PBP2_PotD_PotF_like"/>
    <property type="match status" value="1"/>
</dbReference>
<dbReference type="PANTHER" id="PTHR30222">
    <property type="entry name" value="SPERMIDINE/PUTRESCINE-BINDING PERIPLASMIC PROTEIN"/>
    <property type="match status" value="1"/>
</dbReference>
<keyword evidence="2" id="KW-0813">Transport</keyword>
<dbReference type="Proteomes" id="UP000198619">
    <property type="component" value="Unassembled WGS sequence"/>
</dbReference>
<dbReference type="AlphaFoldDB" id="A0A1I0VJL9"/>
<dbReference type="RefSeq" id="WP_090038245.1">
    <property type="nucleotide sequence ID" value="NZ_FOKI01000002.1"/>
</dbReference>
<feature type="chain" id="PRO_5038924756" evidence="6">
    <location>
        <begin position="25"/>
        <end position="348"/>
    </location>
</feature>
<accession>A0A1I0VJL9</accession>
<dbReference type="SUPFAM" id="SSF53850">
    <property type="entry name" value="Periplasmic binding protein-like II"/>
    <property type="match status" value="1"/>
</dbReference>
<dbReference type="STRING" id="84698.SAMN04488528_1002100"/>
<keyword evidence="8" id="KW-1185">Reference proteome</keyword>
<dbReference type="PRINTS" id="PR00909">
    <property type="entry name" value="SPERMDNBNDNG"/>
</dbReference>
<keyword evidence="4" id="KW-0574">Periplasm</keyword>
<sequence length="348" mass="39825">MSKFKKLTSLVLITLLFTSLFSGCSNNSTGITLNFLNQGDYIDEELLEEFQMETGIKINYESFSTNEEMYQKLKSGVNQYDIVIPSEYMIQRLISDDMLEKLDFNNIPNIDNIDSKFKNLPHDPNNQYTAPYMWGTLGILYNSEMVTDPVEDWDILWNPKYKGEIFMVDSMRESLGVALQKLGYSLNSTNDNEIAAAKEELIKQKPLVRAYMVDETKERMAAEEGSLSVTWIGEAILAMERNSDLKYVIPDKSNIWIDAMCVPKGSTHKAEAEQLIDFLLEAEIGKQNAEYIGYPTANKAAYELLEDDVKNNKSAYPDASSLNHLEYFSDLRENLKKYDDAWLKVKSK</sequence>
<dbReference type="GO" id="GO:0042597">
    <property type="term" value="C:periplasmic space"/>
    <property type="evidence" value="ECO:0007669"/>
    <property type="project" value="UniProtKB-SubCell"/>
</dbReference>
<dbReference type="EMBL" id="FOKI01000002">
    <property type="protein sequence ID" value="SFA76213.1"/>
    <property type="molecule type" value="Genomic_DNA"/>
</dbReference>
<gene>
    <name evidence="7" type="ORF">SAMN04488528_1002100</name>
</gene>
<evidence type="ECO:0000256" key="2">
    <source>
        <dbReference type="ARBA" id="ARBA00022448"/>
    </source>
</evidence>
<dbReference type="PROSITE" id="PS51257">
    <property type="entry name" value="PROKAR_LIPOPROTEIN"/>
    <property type="match status" value="1"/>
</dbReference>
<proteinExistence type="predicted"/>
<organism evidence="7 8">
    <name type="scientific">Clostridium frigidicarnis</name>
    <dbReference type="NCBI Taxonomy" id="84698"/>
    <lineage>
        <taxon>Bacteria</taxon>
        <taxon>Bacillati</taxon>
        <taxon>Bacillota</taxon>
        <taxon>Clostridia</taxon>
        <taxon>Eubacteriales</taxon>
        <taxon>Clostridiaceae</taxon>
        <taxon>Clostridium</taxon>
    </lineage>
</organism>
<dbReference type="InterPro" id="IPR001188">
    <property type="entry name" value="Sperm_putr-bd"/>
</dbReference>
<dbReference type="OrthoDB" id="9769319at2"/>
<evidence type="ECO:0000256" key="6">
    <source>
        <dbReference type="SAM" id="SignalP"/>
    </source>
</evidence>